<dbReference type="EMBL" id="GGEC01006638">
    <property type="protein sequence ID" value="MBW87121.1"/>
    <property type="molecule type" value="Transcribed_RNA"/>
</dbReference>
<name>A0A2P2J0Y9_RHIMU</name>
<accession>A0A2P2J0Y9</accession>
<dbReference type="AlphaFoldDB" id="A0A2P2J0Y9"/>
<proteinExistence type="predicted"/>
<reference evidence="1" key="1">
    <citation type="submission" date="2018-02" db="EMBL/GenBank/DDBJ databases">
        <title>Rhizophora mucronata_Transcriptome.</title>
        <authorList>
            <person name="Meera S.P."/>
            <person name="Sreeshan A."/>
            <person name="Augustine A."/>
        </authorList>
    </citation>
    <scope>NUCLEOTIDE SEQUENCE</scope>
    <source>
        <tissue evidence="1">Leaf</tissue>
    </source>
</reference>
<protein>
    <submittedName>
        <fullName evidence="1">Uncharacterized protein</fullName>
    </submittedName>
</protein>
<organism evidence="1">
    <name type="scientific">Rhizophora mucronata</name>
    <name type="common">Asiatic mangrove</name>
    <dbReference type="NCBI Taxonomy" id="61149"/>
    <lineage>
        <taxon>Eukaryota</taxon>
        <taxon>Viridiplantae</taxon>
        <taxon>Streptophyta</taxon>
        <taxon>Embryophyta</taxon>
        <taxon>Tracheophyta</taxon>
        <taxon>Spermatophyta</taxon>
        <taxon>Magnoliopsida</taxon>
        <taxon>eudicotyledons</taxon>
        <taxon>Gunneridae</taxon>
        <taxon>Pentapetalae</taxon>
        <taxon>rosids</taxon>
        <taxon>fabids</taxon>
        <taxon>Malpighiales</taxon>
        <taxon>Rhizophoraceae</taxon>
        <taxon>Rhizophora</taxon>
    </lineage>
</organism>
<sequence>MVLLLRRRFVLVTYYGCSAPLVLLSHF</sequence>
<evidence type="ECO:0000313" key="1">
    <source>
        <dbReference type="EMBL" id="MBW87121.1"/>
    </source>
</evidence>